<dbReference type="EMBL" id="CP012333">
    <property type="protein sequence ID" value="AKU98386.1"/>
    <property type="molecule type" value="Genomic_DNA"/>
</dbReference>
<evidence type="ECO:0000313" key="1">
    <source>
        <dbReference type="EMBL" id="AKU98386.1"/>
    </source>
</evidence>
<organism evidence="1 2">
    <name type="scientific">Labilithrix luteola</name>
    <dbReference type="NCBI Taxonomy" id="1391654"/>
    <lineage>
        <taxon>Bacteria</taxon>
        <taxon>Pseudomonadati</taxon>
        <taxon>Myxococcota</taxon>
        <taxon>Polyangia</taxon>
        <taxon>Polyangiales</taxon>
        <taxon>Labilitrichaceae</taxon>
        <taxon>Labilithrix</taxon>
    </lineage>
</organism>
<dbReference type="RefSeq" id="WP_146649351.1">
    <property type="nucleotide sequence ID" value="NZ_CP012333.1"/>
</dbReference>
<protein>
    <submittedName>
        <fullName evidence="1">Uncharacterized protein</fullName>
    </submittedName>
</protein>
<accession>A0A0K1PYC7</accession>
<keyword evidence="2" id="KW-1185">Reference proteome</keyword>
<reference evidence="1 2" key="1">
    <citation type="submission" date="2015-08" db="EMBL/GenBank/DDBJ databases">
        <authorList>
            <person name="Babu N.S."/>
            <person name="Beckwith C.J."/>
            <person name="Beseler K.G."/>
            <person name="Brison A."/>
            <person name="Carone J.V."/>
            <person name="Caskin T.P."/>
            <person name="Diamond M."/>
            <person name="Durham M.E."/>
            <person name="Foxe J.M."/>
            <person name="Go M."/>
            <person name="Henderson B.A."/>
            <person name="Jones I.B."/>
            <person name="McGettigan J.A."/>
            <person name="Micheletti S.J."/>
            <person name="Nasrallah M.E."/>
            <person name="Ortiz D."/>
            <person name="Piller C.R."/>
            <person name="Privatt S.R."/>
            <person name="Schneider S.L."/>
            <person name="Sharp S."/>
            <person name="Smith T.C."/>
            <person name="Stanton J.D."/>
            <person name="Ullery H.E."/>
            <person name="Wilson R.J."/>
            <person name="Serrano M.G."/>
            <person name="Buck G."/>
            <person name="Lee V."/>
            <person name="Wang Y."/>
            <person name="Carvalho R."/>
            <person name="Voegtly L."/>
            <person name="Shi R."/>
            <person name="Duckworth R."/>
            <person name="Johnson A."/>
            <person name="Loviza R."/>
            <person name="Walstead R."/>
            <person name="Shah Z."/>
            <person name="Kiflezghi M."/>
            <person name="Wade K."/>
            <person name="Ball S.L."/>
            <person name="Bradley K.W."/>
            <person name="Asai D.J."/>
            <person name="Bowman C.A."/>
            <person name="Russell D.A."/>
            <person name="Pope W.H."/>
            <person name="Jacobs-Sera D."/>
            <person name="Hendrix R.W."/>
            <person name="Hatfull G.F."/>
        </authorList>
    </citation>
    <scope>NUCLEOTIDE SEQUENCE [LARGE SCALE GENOMIC DNA]</scope>
    <source>
        <strain evidence="1 2">DSM 27648</strain>
    </source>
</reference>
<evidence type="ECO:0000313" key="2">
    <source>
        <dbReference type="Proteomes" id="UP000064967"/>
    </source>
</evidence>
<dbReference type="Proteomes" id="UP000064967">
    <property type="component" value="Chromosome"/>
</dbReference>
<name>A0A0K1PYC7_9BACT</name>
<gene>
    <name evidence="1" type="ORF">AKJ09_05050</name>
</gene>
<dbReference type="STRING" id="1391654.AKJ09_05050"/>
<proteinExistence type="predicted"/>
<dbReference type="AlphaFoldDB" id="A0A0K1PYC7"/>
<dbReference type="KEGG" id="llu:AKJ09_05050"/>
<sequence>MVPTNEKVVAIAPSVVETELADIGPAPTPQSIRHCALSPVWAFAMECPSFMATNLRVAQAMDRRATFVGERRT</sequence>